<name>A0A0C3P302_PISTI</name>
<dbReference type="OrthoDB" id="3259298at2759"/>
<sequence>WLDSMAGLHAIPSGALCIMHPKMYLYGQEALMRLRSVAAAQQDEDMQAILPIWNSVYSSMSLMVNQKSPPHKDTNG</sequence>
<dbReference type="EMBL" id="KN831985">
    <property type="protein sequence ID" value="KIO01846.1"/>
    <property type="molecule type" value="Genomic_DNA"/>
</dbReference>
<dbReference type="InParanoid" id="A0A0C3P302"/>
<dbReference type="HOGENOM" id="CLU_2661323_0_0_1"/>
<evidence type="ECO:0000313" key="1">
    <source>
        <dbReference type="EMBL" id="KIO01846.1"/>
    </source>
</evidence>
<evidence type="ECO:0000313" key="2">
    <source>
        <dbReference type="Proteomes" id="UP000054217"/>
    </source>
</evidence>
<accession>A0A0C3P302</accession>
<reference evidence="1 2" key="1">
    <citation type="submission" date="2014-04" db="EMBL/GenBank/DDBJ databases">
        <authorList>
            <consortium name="DOE Joint Genome Institute"/>
            <person name="Kuo A."/>
            <person name="Kohler A."/>
            <person name="Costa M.D."/>
            <person name="Nagy L.G."/>
            <person name="Floudas D."/>
            <person name="Copeland A."/>
            <person name="Barry K.W."/>
            <person name="Cichocki N."/>
            <person name="Veneault-Fourrey C."/>
            <person name="LaButti K."/>
            <person name="Lindquist E.A."/>
            <person name="Lipzen A."/>
            <person name="Lundell T."/>
            <person name="Morin E."/>
            <person name="Murat C."/>
            <person name="Sun H."/>
            <person name="Tunlid A."/>
            <person name="Henrissat B."/>
            <person name="Grigoriev I.V."/>
            <person name="Hibbett D.S."/>
            <person name="Martin F."/>
            <person name="Nordberg H.P."/>
            <person name="Cantor M.N."/>
            <person name="Hua S.X."/>
        </authorList>
    </citation>
    <scope>NUCLEOTIDE SEQUENCE [LARGE SCALE GENOMIC DNA]</scope>
    <source>
        <strain evidence="1 2">Marx 270</strain>
    </source>
</reference>
<gene>
    <name evidence="1" type="ORF">M404DRAFT_149251</name>
</gene>
<dbReference type="AlphaFoldDB" id="A0A0C3P302"/>
<organism evidence="1 2">
    <name type="scientific">Pisolithus tinctorius Marx 270</name>
    <dbReference type="NCBI Taxonomy" id="870435"/>
    <lineage>
        <taxon>Eukaryota</taxon>
        <taxon>Fungi</taxon>
        <taxon>Dikarya</taxon>
        <taxon>Basidiomycota</taxon>
        <taxon>Agaricomycotina</taxon>
        <taxon>Agaricomycetes</taxon>
        <taxon>Agaricomycetidae</taxon>
        <taxon>Boletales</taxon>
        <taxon>Sclerodermatineae</taxon>
        <taxon>Pisolithaceae</taxon>
        <taxon>Pisolithus</taxon>
    </lineage>
</organism>
<keyword evidence="2" id="KW-1185">Reference proteome</keyword>
<protein>
    <submittedName>
        <fullName evidence="1">Uncharacterized protein</fullName>
    </submittedName>
</protein>
<dbReference type="STRING" id="870435.A0A0C3P302"/>
<proteinExistence type="predicted"/>
<feature type="non-terminal residue" evidence="1">
    <location>
        <position position="1"/>
    </location>
</feature>
<dbReference type="Proteomes" id="UP000054217">
    <property type="component" value="Unassembled WGS sequence"/>
</dbReference>
<reference evidence="2" key="2">
    <citation type="submission" date="2015-01" db="EMBL/GenBank/DDBJ databases">
        <title>Evolutionary Origins and Diversification of the Mycorrhizal Mutualists.</title>
        <authorList>
            <consortium name="DOE Joint Genome Institute"/>
            <consortium name="Mycorrhizal Genomics Consortium"/>
            <person name="Kohler A."/>
            <person name="Kuo A."/>
            <person name="Nagy L.G."/>
            <person name="Floudas D."/>
            <person name="Copeland A."/>
            <person name="Barry K.W."/>
            <person name="Cichocki N."/>
            <person name="Veneault-Fourrey C."/>
            <person name="LaButti K."/>
            <person name="Lindquist E.A."/>
            <person name="Lipzen A."/>
            <person name="Lundell T."/>
            <person name="Morin E."/>
            <person name="Murat C."/>
            <person name="Riley R."/>
            <person name="Ohm R."/>
            <person name="Sun H."/>
            <person name="Tunlid A."/>
            <person name="Henrissat B."/>
            <person name="Grigoriev I.V."/>
            <person name="Hibbett D.S."/>
            <person name="Martin F."/>
        </authorList>
    </citation>
    <scope>NUCLEOTIDE SEQUENCE [LARGE SCALE GENOMIC DNA]</scope>
    <source>
        <strain evidence="2">Marx 270</strain>
    </source>
</reference>